<protein>
    <recommendedName>
        <fullName evidence="8">L,D-TPase catalytic domain-containing protein</fullName>
    </recommendedName>
</protein>
<dbReference type="PANTHER" id="PTHR30582">
    <property type="entry name" value="L,D-TRANSPEPTIDASE"/>
    <property type="match status" value="1"/>
</dbReference>
<evidence type="ECO:0000256" key="2">
    <source>
        <dbReference type="ARBA" id="ARBA00022679"/>
    </source>
</evidence>
<dbReference type="CDD" id="cd16913">
    <property type="entry name" value="YkuD_like"/>
    <property type="match status" value="1"/>
</dbReference>
<evidence type="ECO:0000256" key="6">
    <source>
        <dbReference type="PROSITE-ProRule" id="PRU01373"/>
    </source>
</evidence>
<dbReference type="Pfam" id="PF03734">
    <property type="entry name" value="YkuD"/>
    <property type="match status" value="1"/>
</dbReference>
<gene>
    <name evidence="9" type="ORF">C7U54_04790</name>
</gene>
<keyword evidence="7" id="KW-1133">Transmembrane helix</keyword>
<feature type="active site" description="Proton donor/acceptor" evidence="6">
    <location>
        <position position="447"/>
    </location>
</feature>
<dbReference type="GO" id="GO:0016740">
    <property type="term" value="F:transferase activity"/>
    <property type="evidence" value="ECO:0007669"/>
    <property type="project" value="UniProtKB-KW"/>
</dbReference>
<evidence type="ECO:0000256" key="3">
    <source>
        <dbReference type="ARBA" id="ARBA00022960"/>
    </source>
</evidence>
<proteinExistence type="predicted"/>
<dbReference type="Gene3D" id="2.40.440.10">
    <property type="entry name" value="L,D-transpeptidase catalytic domain-like"/>
    <property type="match status" value="1"/>
</dbReference>
<keyword evidence="3 6" id="KW-0133">Cell shape</keyword>
<evidence type="ECO:0000313" key="9">
    <source>
        <dbReference type="EMBL" id="PST42590.1"/>
    </source>
</evidence>
<dbReference type="InterPro" id="IPR005490">
    <property type="entry name" value="LD_TPept_cat_dom"/>
</dbReference>
<sequence length="495" mass="57429">MDLKKIKITKQAKICLSLLIAIIMLLFIIIILYNDKFYPNTSIGGIDVSNMTLSEAKNAVQTDLKNHVLVIKGRNNAKYELRGADINLNANYEKQVEDCFKKTHGLFSFYKIISGEDFDVNFDVSYNKEAFKNNLSQSFLITGDNYKITAPVDAHVEYDKTAKSGKVIKEKQGNQLDQDKFYSYVEKSIQQLKTRVNLDKANVYLKPKYVQTDKEVLNELSQYNNYLCRWVCFDMGEKHYEIISPKEIKDWIVIGDDASVSIDQEKMAQWVEKFCLKYKTVGKTRKFKSHTGEVLEVSGGDYGWQIDYSQTVDQVYKALTENNTQSDVDAYVKNKSNTNKKKLLKKLEPIYKNKAYKMNFENPTEDYNTQTYTEVDISEQMVYVFQNGQVVYSAKCVTGLPSDVTRSTKTGCWYIKDKKLEYTLTGADYTTPTKYWVRITWTGTGYHYMNRSDWDKWSPELYKTRGSHGCINLQLEDVKNIYNLVSMRDMVFIHD</sequence>
<keyword evidence="5 6" id="KW-0961">Cell wall biogenesis/degradation</keyword>
<dbReference type="PANTHER" id="PTHR30582:SF2">
    <property type="entry name" value="L,D-TRANSPEPTIDASE YCIB-RELATED"/>
    <property type="match status" value="1"/>
</dbReference>
<dbReference type="InterPro" id="IPR022029">
    <property type="entry name" value="YoaR-like_PG-bd"/>
</dbReference>
<evidence type="ECO:0000256" key="4">
    <source>
        <dbReference type="ARBA" id="ARBA00022984"/>
    </source>
</evidence>
<dbReference type="UniPathway" id="UPA00219"/>
<dbReference type="PROSITE" id="PS52029">
    <property type="entry name" value="LD_TPASE"/>
    <property type="match status" value="1"/>
</dbReference>
<comment type="caution">
    <text evidence="9">The sequence shown here is derived from an EMBL/GenBank/DDBJ whole genome shotgun (WGS) entry which is preliminary data.</text>
</comment>
<accession>A0A2T3G4W8</accession>
<dbReference type="Pfam" id="PF12229">
    <property type="entry name" value="PG_binding_4"/>
    <property type="match status" value="2"/>
</dbReference>
<keyword evidence="4 6" id="KW-0573">Peptidoglycan synthesis</keyword>
<keyword evidence="7" id="KW-0472">Membrane</keyword>
<reference evidence="9 10" key="1">
    <citation type="journal article" date="2019" name="Int. J. Syst. Evol. Microbiol.">
        <title>Faecalibacillus intestinalis gen. nov., sp. nov. and Faecalibacillus faecis sp. nov., isolated from human faeces.</title>
        <authorList>
            <person name="Seo B."/>
            <person name="Jeon K."/>
            <person name="Baek I."/>
            <person name="Lee Y.M."/>
            <person name="Baek K."/>
            <person name="Ko G."/>
        </authorList>
    </citation>
    <scope>NUCLEOTIDE SEQUENCE [LARGE SCALE GENOMIC DNA]</scope>
    <source>
        <strain evidence="9 10">SNUG30099</strain>
    </source>
</reference>
<evidence type="ECO:0000256" key="7">
    <source>
        <dbReference type="SAM" id="Phobius"/>
    </source>
</evidence>
<dbReference type="Gene3D" id="3.10.20.800">
    <property type="match status" value="1"/>
</dbReference>
<feature type="transmembrane region" description="Helical" evidence="7">
    <location>
        <begin position="12"/>
        <end position="33"/>
    </location>
</feature>
<name>A0A2T3G4W8_9FIRM</name>
<evidence type="ECO:0000256" key="1">
    <source>
        <dbReference type="ARBA" id="ARBA00004752"/>
    </source>
</evidence>
<keyword evidence="10" id="KW-1185">Reference proteome</keyword>
<feature type="domain" description="L,D-TPase catalytic" evidence="8">
    <location>
        <begin position="371"/>
        <end position="494"/>
    </location>
</feature>
<dbReference type="InterPro" id="IPR038054">
    <property type="entry name" value="LD_TPept-like_central_sf"/>
</dbReference>
<dbReference type="GO" id="GO:0071972">
    <property type="term" value="F:peptidoglycan L,D-transpeptidase activity"/>
    <property type="evidence" value="ECO:0007669"/>
    <property type="project" value="TreeGrafter"/>
</dbReference>
<dbReference type="GO" id="GO:0008360">
    <property type="term" value="P:regulation of cell shape"/>
    <property type="evidence" value="ECO:0007669"/>
    <property type="project" value="UniProtKB-UniRule"/>
</dbReference>
<dbReference type="GO" id="GO:0018104">
    <property type="term" value="P:peptidoglycan-protein cross-linking"/>
    <property type="evidence" value="ECO:0007669"/>
    <property type="project" value="TreeGrafter"/>
</dbReference>
<keyword evidence="2" id="KW-0808">Transferase</keyword>
<dbReference type="GO" id="GO:0071555">
    <property type="term" value="P:cell wall organization"/>
    <property type="evidence" value="ECO:0007669"/>
    <property type="project" value="UniProtKB-UniRule"/>
</dbReference>
<comment type="pathway">
    <text evidence="1 6">Cell wall biogenesis; peptidoglycan biosynthesis.</text>
</comment>
<dbReference type="SUPFAM" id="SSF143985">
    <property type="entry name" value="L,D-transpeptidase pre-catalytic domain-like"/>
    <property type="match status" value="1"/>
</dbReference>
<feature type="active site" description="Nucleophile" evidence="6">
    <location>
        <position position="470"/>
    </location>
</feature>
<evidence type="ECO:0000313" key="10">
    <source>
        <dbReference type="Proteomes" id="UP000240974"/>
    </source>
</evidence>
<dbReference type="AlphaFoldDB" id="A0A2T3G4W8"/>
<dbReference type="InterPro" id="IPR050979">
    <property type="entry name" value="LD-transpeptidase"/>
</dbReference>
<keyword evidence="7" id="KW-0812">Transmembrane</keyword>
<dbReference type="InterPro" id="IPR038063">
    <property type="entry name" value="Transpep_catalytic_dom"/>
</dbReference>
<dbReference type="EMBL" id="PYLQ01000004">
    <property type="protein sequence ID" value="PST42590.1"/>
    <property type="molecule type" value="Genomic_DNA"/>
</dbReference>
<dbReference type="GO" id="GO:0005576">
    <property type="term" value="C:extracellular region"/>
    <property type="evidence" value="ECO:0007669"/>
    <property type="project" value="TreeGrafter"/>
</dbReference>
<evidence type="ECO:0000259" key="8">
    <source>
        <dbReference type="PROSITE" id="PS52029"/>
    </source>
</evidence>
<dbReference type="SUPFAM" id="SSF141523">
    <property type="entry name" value="L,D-transpeptidase catalytic domain-like"/>
    <property type="match status" value="1"/>
</dbReference>
<evidence type="ECO:0000256" key="5">
    <source>
        <dbReference type="ARBA" id="ARBA00023316"/>
    </source>
</evidence>
<dbReference type="Proteomes" id="UP000240974">
    <property type="component" value="Unassembled WGS sequence"/>
</dbReference>
<dbReference type="RefSeq" id="WP_107029470.1">
    <property type="nucleotide sequence ID" value="NZ_PYLQ01000004.1"/>
</dbReference>
<organism evidence="9 10">
    <name type="scientific">Faecalibacillus intestinalis</name>
    <dbReference type="NCBI Taxonomy" id="1982626"/>
    <lineage>
        <taxon>Bacteria</taxon>
        <taxon>Bacillati</taxon>
        <taxon>Bacillota</taxon>
        <taxon>Erysipelotrichia</taxon>
        <taxon>Erysipelotrichales</taxon>
        <taxon>Coprobacillaceae</taxon>
        <taxon>Faecalibacillus</taxon>
    </lineage>
</organism>